<accession>A0A0C3GTD0</accession>
<reference evidence="1 2" key="1">
    <citation type="submission" date="2014-04" db="EMBL/GenBank/DDBJ databases">
        <authorList>
            <consortium name="DOE Joint Genome Institute"/>
            <person name="Kuo A."/>
            <person name="Martino E."/>
            <person name="Perotto S."/>
            <person name="Kohler A."/>
            <person name="Nagy L.G."/>
            <person name="Floudas D."/>
            <person name="Copeland A."/>
            <person name="Barry K.W."/>
            <person name="Cichocki N."/>
            <person name="Veneault-Fourrey C."/>
            <person name="LaButti K."/>
            <person name="Lindquist E.A."/>
            <person name="Lipzen A."/>
            <person name="Lundell T."/>
            <person name="Morin E."/>
            <person name="Murat C."/>
            <person name="Sun H."/>
            <person name="Tunlid A."/>
            <person name="Henrissat B."/>
            <person name="Grigoriev I.V."/>
            <person name="Hibbett D.S."/>
            <person name="Martin F."/>
            <person name="Nordberg H.P."/>
            <person name="Cantor M.N."/>
            <person name="Hua S.X."/>
        </authorList>
    </citation>
    <scope>NUCLEOTIDE SEQUENCE [LARGE SCALE GENOMIC DNA]</scope>
    <source>
        <strain evidence="1 2">Zn</strain>
    </source>
</reference>
<evidence type="ECO:0000313" key="2">
    <source>
        <dbReference type="Proteomes" id="UP000054321"/>
    </source>
</evidence>
<gene>
    <name evidence="1" type="ORF">OIDMADRAFT_20014</name>
</gene>
<name>A0A0C3GTD0_OIDMZ</name>
<reference evidence="2" key="2">
    <citation type="submission" date="2015-01" db="EMBL/GenBank/DDBJ databases">
        <title>Evolutionary Origins and Diversification of the Mycorrhizal Mutualists.</title>
        <authorList>
            <consortium name="DOE Joint Genome Institute"/>
            <consortium name="Mycorrhizal Genomics Consortium"/>
            <person name="Kohler A."/>
            <person name="Kuo A."/>
            <person name="Nagy L.G."/>
            <person name="Floudas D."/>
            <person name="Copeland A."/>
            <person name="Barry K.W."/>
            <person name="Cichocki N."/>
            <person name="Veneault-Fourrey C."/>
            <person name="LaButti K."/>
            <person name="Lindquist E.A."/>
            <person name="Lipzen A."/>
            <person name="Lundell T."/>
            <person name="Morin E."/>
            <person name="Murat C."/>
            <person name="Riley R."/>
            <person name="Ohm R."/>
            <person name="Sun H."/>
            <person name="Tunlid A."/>
            <person name="Henrissat B."/>
            <person name="Grigoriev I.V."/>
            <person name="Hibbett D.S."/>
            <person name="Martin F."/>
        </authorList>
    </citation>
    <scope>NUCLEOTIDE SEQUENCE [LARGE SCALE GENOMIC DNA]</scope>
    <source>
        <strain evidence="2">Zn</strain>
    </source>
</reference>
<evidence type="ECO:0000313" key="1">
    <source>
        <dbReference type="EMBL" id="KIM99305.1"/>
    </source>
</evidence>
<dbReference type="EMBL" id="KN832879">
    <property type="protein sequence ID" value="KIM99305.1"/>
    <property type="molecule type" value="Genomic_DNA"/>
</dbReference>
<sequence>MGCVGSSYLVPSGEVYALTFSRTLCKALRGSLLSQRSKGLFFIPYAEILLYHRLRRFGIRQL</sequence>
<dbReference type="Proteomes" id="UP000054321">
    <property type="component" value="Unassembled WGS sequence"/>
</dbReference>
<dbReference type="HOGENOM" id="CLU_2910386_0_0_1"/>
<dbReference type="InParanoid" id="A0A0C3GTD0"/>
<keyword evidence="2" id="KW-1185">Reference proteome</keyword>
<organism evidence="1 2">
    <name type="scientific">Oidiodendron maius (strain Zn)</name>
    <dbReference type="NCBI Taxonomy" id="913774"/>
    <lineage>
        <taxon>Eukaryota</taxon>
        <taxon>Fungi</taxon>
        <taxon>Dikarya</taxon>
        <taxon>Ascomycota</taxon>
        <taxon>Pezizomycotina</taxon>
        <taxon>Leotiomycetes</taxon>
        <taxon>Leotiomycetes incertae sedis</taxon>
        <taxon>Myxotrichaceae</taxon>
        <taxon>Oidiodendron</taxon>
    </lineage>
</organism>
<dbReference type="AlphaFoldDB" id="A0A0C3GTD0"/>
<feature type="non-terminal residue" evidence="1">
    <location>
        <position position="62"/>
    </location>
</feature>
<proteinExistence type="predicted"/>
<protein>
    <submittedName>
        <fullName evidence="1">Uncharacterized protein</fullName>
    </submittedName>
</protein>